<proteinExistence type="predicted"/>
<dbReference type="GO" id="GO:0008270">
    <property type="term" value="F:zinc ion binding"/>
    <property type="evidence" value="ECO:0007669"/>
    <property type="project" value="InterPro"/>
</dbReference>
<dbReference type="CDD" id="cd12148">
    <property type="entry name" value="fungal_TF_MHR"/>
    <property type="match status" value="1"/>
</dbReference>
<evidence type="ECO:0000313" key="9">
    <source>
        <dbReference type="Proteomes" id="UP001310594"/>
    </source>
</evidence>
<dbReference type="Pfam" id="PF04082">
    <property type="entry name" value="Fungal_trans"/>
    <property type="match status" value="1"/>
</dbReference>
<dbReference type="AlphaFoldDB" id="A0AAN7WEH0"/>
<feature type="domain" description="Xylanolytic transcriptional activator regulatory" evidence="7">
    <location>
        <begin position="144"/>
        <end position="218"/>
    </location>
</feature>
<keyword evidence="2" id="KW-0862">Zinc</keyword>
<keyword evidence="1" id="KW-0479">Metal-binding</keyword>
<dbReference type="GO" id="GO:0003677">
    <property type="term" value="F:DNA binding"/>
    <property type="evidence" value="ECO:0007669"/>
    <property type="project" value="UniProtKB-KW"/>
</dbReference>
<reference evidence="8" key="1">
    <citation type="submission" date="2023-08" db="EMBL/GenBank/DDBJ databases">
        <title>Black Yeasts Isolated from many extreme environments.</title>
        <authorList>
            <person name="Coleine C."/>
            <person name="Stajich J.E."/>
            <person name="Selbmann L."/>
        </authorList>
    </citation>
    <scope>NUCLEOTIDE SEQUENCE</scope>
    <source>
        <strain evidence="8">CCFEE 5810</strain>
    </source>
</reference>
<keyword evidence="5" id="KW-0804">Transcription</keyword>
<name>A0AAN7WEH0_9PEZI</name>
<sequence>MKSSAANDGGKERLVNNAWTERAFEKLSNLPEAVQWLLDSHWVWVQPLFNFIYRPAFTRDLKTNGPYCSILLLNAILSHSVRWCKADPGLASMLAPFEDGAYFGRLVRAGLMDAVQDGPTSIPTIQTLLLLSAQECGRGNLTQAWLYSGMAFRLAEDIGVVFDGRKYGVQLSTEDIEIRNRLFWSCYFWDKLIALYLGRLPTLQHSKASPPRIMLDDTAEIDTWLPHGVNAPNYLPMQAHSISCFIRICALSEILNAVLITLYNPVEQSTRAQVANCVQVQGSALAEWHNALPEFLEIVVPLMDAQCPPSHIVTLNCLYHTVNILLHRPMLTSHYVETEGPSHGDHLRHCLVSATAVIKIFDWAVRSFGDGHVVLSQAYAVYTAASIFLLQVQATKDLTCTGMESLRYCTSALERLKSTSPVLGSALQLIYNALQPIEVLSHSSEATNAAEPEIPYWTVPGEPISETSYVPDAHFADFDFSNIEITQEMFDALSGIEPISANVNAGFLMDGI</sequence>
<protein>
    <recommendedName>
        <fullName evidence="7">Xylanolytic transcriptional activator regulatory domain-containing protein</fullName>
    </recommendedName>
</protein>
<dbReference type="Proteomes" id="UP001310594">
    <property type="component" value="Unassembled WGS sequence"/>
</dbReference>
<keyword evidence="3" id="KW-0805">Transcription regulation</keyword>
<evidence type="ECO:0000256" key="4">
    <source>
        <dbReference type="ARBA" id="ARBA00023125"/>
    </source>
</evidence>
<organism evidence="8 9">
    <name type="scientific">Elasticomyces elasticus</name>
    <dbReference type="NCBI Taxonomy" id="574655"/>
    <lineage>
        <taxon>Eukaryota</taxon>
        <taxon>Fungi</taxon>
        <taxon>Dikarya</taxon>
        <taxon>Ascomycota</taxon>
        <taxon>Pezizomycotina</taxon>
        <taxon>Dothideomycetes</taxon>
        <taxon>Dothideomycetidae</taxon>
        <taxon>Mycosphaerellales</taxon>
        <taxon>Teratosphaeriaceae</taxon>
        <taxon>Elasticomyces</taxon>
    </lineage>
</organism>
<evidence type="ECO:0000256" key="5">
    <source>
        <dbReference type="ARBA" id="ARBA00023163"/>
    </source>
</evidence>
<dbReference type="PANTHER" id="PTHR31313:SF85">
    <property type="entry name" value="ZN(II)2CYS6 TRANSCRIPTION FACTOR (EUROFUNG)"/>
    <property type="match status" value="1"/>
</dbReference>
<dbReference type="GO" id="GO:0006351">
    <property type="term" value="P:DNA-templated transcription"/>
    <property type="evidence" value="ECO:0007669"/>
    <property type="project" value="InterPro"/>
</dbReference>
<evidence type="ECO:0000256" key="3">
    <source>
        <dbReference type="ARBA" id="ARBA00023015"/>
    </source>
</evidence>
<comment type="caution">
    <text evidence="8">The sequence shown here is derived from an EMBL/GenBank/DDBJ whole genome shotgun (WGS) entry which is preliminary data.</text>
</comment>
<evidence type="ECO:0000256" key="6">
    <source>
        <dbReference type="ARBA" id="ARBA00023242"/>
    </source>
</evidence>
<evidence type="ECO:0000313" key="8">
    <source>
        <dbReference type="EMBL" id="KAK5702750.1"/>
    </source>
</evidence>
<evidence type="ECO:0000256" key="1">
    <source>
        <dbReference type="ARBA" id="ARBA00022723"/>
    </source>
</evidence>
<dbReference type="InterPro" id="IPR007219">
    <property type="entry name" value="XnlR_reg_dom"/>
</dbReference>
<keyword evidence="6" id="KW-0539">Nucleus</keyword>
<accession>A0AAN7WEH0</accession>
<keyword evidence="4" id="KW-0238">DNA-binding</keyword>
<dbReference type="InterPro" id="IPR051615">
    <property type="entry name" value="Transcr_Regulatory_Elem"/>
</dbReference>
<dbReference type="PANTHER" id="PTHR31313">
    <property type="entry name" value="TY1 ENHANCER ACTIVATOR"/>
    <property type="match status" value="1"/>
</dbReference>
<evidence type="ECO:0000256" key="2">
    <source>
        <dbReference type="ARBA" id="ARBA00022833"/>
    </source>
</evidence>
<gene>
    <name evidence="8" type="ORF">LTR97_003696</name>
</gene>
<evidence type="ECO:0000259" key="7">
    <source>
        <dbReference type="SMART" id="SM00906"/>
    </source>
</evidence>
<dbReference type="SMART" id="SM00906">
    <property type="entry name" value="Fungal_trans"/>
    <property type="match status" value="1"/>
</dbReference>
<dbReference type="EMBL" id="JAVRQU010000005">
    <property type="protein sequence ID" value="KAK5702750.1"/>
    <property type="molecule type" value="Genomic_DNA"/>
</dbReference>